<dbReference type="EMBL" id="MJFZ01000004">
    <property type="protein sequence ID" value="RAW43436.1"/>
    <property type="molecule type" value="Genomic_DNA"/>
</dbReference>
<keyword evidence="3" id="KW-1185">Reference proteome</keyword>
<gene>
    <name evidence="2" type="ORF">PC110_g397</name>
</gene>
<dbReference type="AlphaFoldDB" id="A0A329T5L3"/>
<dbReference type="Proteomes" id="UP000251314">
    <property type="component" value="Unassembled WGS sequence"/>
</dbReference>
<organism evidence="2 3">
    <name type="scientific">Phytophthora cactorum</name>
    <dbReference type="NCBI Taxonomy" id="29920"/>
    <lineage>
        <taxon>Eukaryota</taxon>
        <taxon>Sar</taxon>
        <taxon>Stramenopiles</taxon>
        <taxon>Oomycota</taxon>
        <taxon>Peronosporomycetes</taxon>
        <taxon>Peronosporales</taxon>
        <taxon>Peronosporaceae</taxon>
        <taxon>Phytophthora</taxon>
    </lineage>
</organism>
<evidence type="ECO:0000313" key="3">
    <source>
        <dbReference type="Proteomes" id="UP000251314"/>
    </source>
</evidence>
<name>A0A329T5L3_9STRA</name>
<feature type="signal peptide" evidence="1">
    <location>
        <begin position="1"/>
        <end position="30"/>
    </location>
</feature>
<reference evidence="2 3" key="1">
    <citation type="submission" date="2018-01" db="EMBL/GenBank/DDBJ databases">
        <title>Draft genome of the strawberry crown rot pathogen Phytophthora cactorum.</title>
        <authorList>
            <person name="Armitage A.D."/>
            <person name="Lysoe E."/>
            <person name="Nellist C.F."/>
            <person name="Harrison R.J."/>
            <person name="Brurberg M.B."/>
        </authorList>
    </citation>
    <scope>NUCLEOTIDE SEQUENCE [LARGE SCALE GENOMIC DNA]</scope>
    <source>
        <strain evidence="2 3">10300</strain>
    </source>
</reference>
<evidence type="ECO:0008006" key="4">
    <source>
        <dbReference type="Google" id="ProtNLM"/>
    </source>
</evidence>
<keyword evidence="1" id="KW-0732">Signal</keyword>
<evidence type="ECO:0000256" key="1">
    <source>
        <dbReference type="SAM" id="SignalP"/>
    </source>
</evidence>
<protein>
    <recommendedName>
        <fullName evidence="4">PH domain-containing protein</fullName>
    </recommendedName>
</protein>
<comment type="caution">
    <text evidence="2">The sequence shown here is derived from an EMBL/GenBank/DDBJ whole genome shotgun (WGS) entry which is preliminary data.</text>
</comment>
<dbReference type="OrthoDB" id="165643at2759"/>
<dbReference type="VEuPathDB" id="FungiDB:PC110_g397"/>
<sequence>MTTGNFHVQSCGLIWFLTNVYLVHVALVDAKYPTDAAFNLIIHRPRIAGGTLTIPIDSSVRLVKCSRKEASHNTIRLRYGKTRKCLVMRASDSLEREKWLVGIIQAMAAAQNLGPTSTVLDTSTETAPETASLHQFARVKEPSARVQLEASLIQSSVDTISSSADRLDHDFIPVLQLRVSSTSSAVAPIDMVQQRSSVDQVRTSSINHVQRRCAREHVSAAVQFLTSFGQGCSTS</sequence>
<feature type="chain" id="PRO_5016400503" description="PH domain-containing protein" evidence="1">
    <location>
        <begin position="31"/>
        <end position="235"/>
    </location>
</feature>
<proteinExistence type="predicted"/>
<accession>A0A329T5L3</accession>
<evidence type="ECO:0000313" key="2">
    <source>
        <dbReference type="EMBL" id="RAW43436.1"/>
    </source>
</evidence>